<evidence type="ECO:0000313" key="1">
    <source>
        <dbReference type="EMBL" id="CAG8464891.1"/>
    </source>
</evidence>
<comment type="caution">
    <text evidence="1">The sequence shown here is derived from an EMBL/GenBank/DDBJ whole genome shotgun (WGS) entry which is preliminary data.</text>
</comment>
<organism evidence="1 2">
    <name type="scientific">Dentiscutata heterogama</name>
    <dbReference type="NCBI Taxonomy" id="1316150"/>
    <lineage>
        <taxon>Eukaryota</taxon>
        <taxon>Fungi</taxon>
        <taxon>Fungi incertae sedis</taxon>
        <taxon>Mucoromycota</taxon>
        <taxon>Glomeromycotina</taxon>
        <taxon>Glomeromycetes</taxon>
        <taxon>Diversisporales</taxon>
        <taxon>Gigasporaceae</taxon>
        <taxon>Dentiscutata</taxon>
    </lineage>
</organism>
<sequence>MIDILDGVREKFIEGTPIPYAIIYTDCWQKDPARRPSIQEIAYSFERLKTELIHNGNGVIKNKLFFNNAIPNFNYTIQKVLDQLTHNYKTLNIGDNNLNS</sequence>
<name>A0ACA9KCF6_9GLOM</name>
<evidence type="ECO:0000313" key="2">
    <source>
        <dbReference type="Proteomes" id="UP000789702"/>
    </source>
</evidence>
<dbReference type="EMBL" id="CAJVPU010000868">
    <property type="protein sequence ID" value="CAG8464891.1"/>
    <property type="molecule type" value="Genomic_DNA"/>
</dbReference>
<keyword evidence="2" id="KW-1185">Reference proteome</keyword>
<reference evidence="1" key="1">
    <citation type="submission" date="2021-06" db="EMBL/GenBank/DDBJ databases">
        <authorList>
            <person name="Kallberg Y."/>
            <person name="Tangrot J."/>
            <person name="Rosling A."/>
        </authorList>
    </citation>
    <scope>NUCLEOTIDE SEQUENCE</scope>
    <source>
        <strain evidence="1">IL203A</strain>
    </source>
</reference>
<proteinExistence type="predicted"/>
<dbReference type="Proteomes" id="UP000789702">
    <property type="component" value="Unassembled WGS sequence"/>
</dbReference>
<accession>A0ACA9KCF6</accession>
<feature type="non-terminal residue" evidence="1">
    <location>
        <position position="100"/>
    </location>
</feature>
<protein>
    <submittedName>
        <fullName evidence="1">10479_t:CDS:1</fullName>
    </submittedName>
</protein>
<gene>
    <name evidence="1" type="ORF">DHETER_LOCUS1450</name>
</gene>